<feature type="region of interest" description="Disordered" evidence="1">
    <location>
        <begin position="144"/>
        <end position="173"/>
    </location>
</feature>
<dbReference type="AlphaFoldDB" id="A0A169R3G6"/>
<evidence type="ECO:0000313" key="2">
    <source>
        <dbReference type="EMBL" id="BAU91358.1"/>
    </source>
</evidence>
<reference evidence="2 3" key="1">
    <citation type="journal article" date="2016" name="Genome Announc.">
        <title>Complete Genome Sequence of Methylobacterium populi P-1M, Isolated from Pink-Pigmented Household Biofilm.</title>
        <authorList>
            <person name="Morohoshi T."/>
            <person name="Ikeda T."/>
        </authorList>
    </citation>
    <scope>NUCLEOTIDE SEQUENCE [LARGE SCALE GENOMIC DNA]</scope>
    <source>
        <strain evidence="2 3">P-1M</strain>
    </source>
</reference>
<dbReference type="EMBL" id="AP014809">
    <property type="protein sequence ID" value="BAU91358.1"/>
    <property type="molecule type" value="Genomic_DNA"/>
</dbReference>
<name>A0A169R3G6_9HYPH</name>
<gene>
    <name evidence="2" type="ORF">MPPM_2753</name>
</gene>
<dbReference type="Proteomes" id="UP000218288">
    <property type="component" value="Chromosome"/>
</dbReference>
<sequence>MAPHGIRAAMPLGHGAPRMLGFAFGDRLVKLTPTLMRRIATSLMLLAVMALAVSVAAVPANAFGGPVEHLEHAGPEHSHMHGDGTVHSHVVAKVVSDEAGAWPDFPPLDDAQDHQHKKADCCGLAHPVALLSADTVAAVTGSPGAILPSRESTHPVGVDPNGPRRPPRSLPNA</sequence>
<proteinExistence type="predicted"/>
<protein>
    <submittedName>
        <fullName evidence="2">DNA polymerase III subunits gamma</fullName>
    </submittedName>
</protein>
<accession>A0A169R3G6</accession>
<organism evidence="2 3">
    <name type="scientific">Methylorubrum populi</name>
    <dbReference type="NCBI Taxonomy" id="223967"/>
    <lineage>
        <taxon>Bacteria</taxon>
        <taxon>Pseudomonadati</taxon>
        <taxon>Pseudomonadota</taxon>
        <taxon>Alphaproteobacteria</taxon>
        <taxon>Hyphomicrobiales</taxon>
        <taxon>Methylobacteriaceae</taxon>
        <taxon>Methylorubrum</taxon>
    </lineage>
</organism>
<evidence type="ECO:0000313" key="3">
    <source>
        <dbReference type="Proteomes" id="UP000218288"/>
    </source>
</evidence>
<evidence type="ECO:0000256" key="1">
    <source>
        <dbReference type="SAM" id="MobiDB-lite"/>
    </source>
</evidence>